<protein>
    <submittedName>
        <fullName evidence="2">Uncharacterized protein</fullName>
    </submittedName>
</protein>
<feature type="region of interest" description="Disordered" evidence="1">
    <location>
        <begin position="168"/>
        <end position="219"/>
    </location>
</feature>
<accession>A0AAD6YSR1</accession>
<sequence>MDDAESLFGSPPPTPTRGRSPSPALALPSVSGNIVVHFNNSAQNVGTIALPGTHNVSELSVNPLALSLSHRSSQDGDAPRPPAHRSGSFATQVRSPDPTPAPSAPVPQPLSKEKTVKKPQGKSTAAARPTPPPIHLPHSSQSHSLPQNLMRSQLGLLGTAGVVAGIRPSRLPASPAPSTRGSTPSNVIVVDDDSQPLPTPRTKKSPRLDIDHKKLPTPSNPEIVSALVERRDIFPLLESILKFIAQKSSRSSTERSRSQSCCSSDAGSRAHTPNGESRGAKKRRKLRHVPAGADLWDVPFPFNEGEGPETYRADWERERGKKLIAELVTVIKSAARTAAMKKYLERRKTPTDAELAALGKHYRIDTIFYPDLSSTPKPPATKILADASSSVALSVNTPPLPPPAPSSAPPTISDSSTPFDQLISSLLSNDPFSLDSGSSDGFFDSSSPLDPALFNSWMDILQTFPVPAEGFTPDFQNIDFPVDPNNTLTSSLEGSGTPGLSFDFPFNVDEALPLATELYDFPTTFDDSMIDPALLALSAPTLYTPIDTNMSGFSDSGCPSLTASPFPSASSVSTWPMTPSDAGWGGDVGAMSSSGEVALDHEVNLEPTTVAAGLEKGKKRNLGDMTGWTDAEAEALSLLEVLSNSKGKGKARANADEEGGQDGPGILGDCQDTRDGEFAKVPTVRIVGRPEKADVLKRAKARREELVREIERTRIALWETSIEGGVLAGLVKCFSKI</sequence>
<gene>
    <name evidence="2" type="ORF">GGX14DRAFT_611983</name>
</gene>
<reference evidence="2" key="1">
    <citation type="submission" date="2023-03" db="EMBL/GenBank/DDBJ databases">
        <title>Massive genome expansion in bonnet fungi (Mycena s.s.) driven by repeated elements and novel gene families across ecological guilds.</title>
        <authorList>
            <consortium name="Lawrence Berkeley National Laboratory"/>
            <person name="Harder C.B."/>
            <person name="Miyauchi S."/>
            <person name="Viragh M."/>
            <person name="Kuo A."/>
            <person name="Thoen E."/>
            <person name="Andreopoulos B."/>
            <person name="Lu D."/>
            <person name="Skrede I."/>
            <person name="Drula E."/>
            <person name="Henrissat B."/>
            <person name="Morin E."/>
            <person name="Kohler A."/>
            <person name="Barry K."/>
            <person name="LaButti K."/>
            <person name="Morin E."/>
            <person name="Salamov A."/>
            <person name="Lipzen A."/>
            <person name="Mereny Z."/>
            <person name="Hegedus B."/>
            <person name="Baldrian P."/>
            <person name="Stursova M."/>
            <person name="Weitz H."/>
            <person name="Taylor A."/>
            <person name="Grigoriev I.V."/>
            <person name="Nagy L.G."/>
            <person name="Martin F."/>
            <person name="Kauserud H."/>
        </authorList>
    </citation>
    <scope>NUCLEOTIDE SEQUENCE</scope>
    <source>
        <strain evidence="2">9144</strain>
    </source>
</reference>
<comment type="caution">
    <text evidence="2">The sequence shown here is derived from an EMBL/GenBank/DDBJ whole genome shotgun (WGS) entry which is preliminary data.</text>
</comment>
<evidence type="ECO:0000313" key="3">
    <source>
        <dbReference type="Proteomes" id="UP001219525"/>
    </source>
</evidence>
<feature type="region of interest" description="Disordered" evidence="1">
    <location>
        <begin position="248"/>
        <end position="288"/>
    </location>
</feature>
<feature type="compositionally biased region" description="Low complexity" evidence="1">
    <location>
        <begin position="136"/>
        <end position="145"/>
    </location>
</feature>
<feature type="region of interest" description="Disordered" evidence="1">
    <location>
        <begin position="1"/>
        <end position="25"/>
    </location>
</feature>
<feature type="compositionally biased region" description="Low complexity" evidence="1">
    <location>
        <begin position="16"/>
        <end position="25"/>
    </location>
</feature>
<dbReference type="AlphaFoldDB" id="A0AAD6YSR1"/>
<proteinExistence type="predicted"/>
<dbReference type="Proteomes" id="UP001219525">
    <property type="component" value="Unassembled WGS sequence"/>
</dbReference>
<feature type="compositionally biased region" description="Low complexity" evidence="1">
    <location>
        <begin position="168"/>
        <end position="178"/>
    </location>
</feature>
<evidence type="ECO:0000313" key="2">
    <source>
        <dbReference type="EMBL" id="KAJ7228260.1"/>
    </source>
</evidence>
<name>A0AAD6YSR1_9AGAR</name>
<feature type="compositionally biased region" description="Pro residues" evidence="1">
    <location>
        <begin position="398"/>
        <end position="408"/>
    </location>
</feature>
<evidence type="ECO:0000256" key="1">
    <source>
        <dbReference type="SAM" id="MobiDB-lite"/>
    </source>
</evidence>
<dbReference type="EMBL" id="JARJCW010000002">
    <property type="protein sequence ID" value="KAJ7228260.1"/>
    <property type="molecule type" value="Genomic_DNA"/>
</dbReference>
<feature type="region of interest" description="Disordered" evidence="1">
    <location>
        <begin position="647"/>
        <end position="672"/>
    </location>
</feature>
<keyword evidence="3" id="KW-1185">Reference proteome</keyword>
<feature type="region of interest" description="Disordered" evidence="1">
    <location>
        <begin position="394"/>
        <end position="415"/>
    </location>
</feature>
<feature type="compositionally biased region" description="Pro residues" evidence="1">
    <location>
        <begin position="97"/>
        <end position="108"/>
    </location>
</feature>
<organism evidence="2 3">
    <name type="scientific">Mycena pura</name>
    <dbReference type="NCBI Taxonomy" id="153505"/>
    <lineage>
        <taxon>Eukaryota</taxon>
        <taxon>Fungi</taxon>
        <taxon>Dikarya</taxon>
        <taxon>Basidiomycota</taxon>
        <taxon>Agaricomycotina</taxon>
        <taxon>Agaricomycetes</taxon>
        <taxon>Agaricomycetidae</taxon>
        <taxon>Agaricales</taxon>
        <taxon>Marasmiineae</taxon>
        <taxon>Mycenaceae</taxon>
        <taxon>Mycena</taxon>
    </lineage>
</organism>
<feature type="compositionally biased region" description="Low complexity" evidence="1">
    <location>
        <begin position="258"/>
        <end position="269"/>
    </location>
</feature>
<feature type="region of interest" description="Disordered" evidence="1">
    <location>
        <begin position="69"/>
        <end position="145"/>
    </location>
</feature>